<organism evidence="2 3">
    <name type="scientific">Christensenella hongkongensis</name>
    <dbReference type="NCBI Taxonomy" id="270498"/>
    <lineage>
        <taxon>Bacteria</taxon>
        <taxon>Bacillati</taxon>
        <taxon>Bacillota</taxon>
        <taxon>Clostridia</taxon>
        <taxon>Christensenellales</taxon>
        <taxon>Christensenellaceae</taxon>
        <taxon>Christensenella</taxon>
    </lineage>
</organism>
<dbReference type="Gene3D" id="3.20.20.210">
    <property type="match status" value="1"/>
</dbReference>
<accession>A0A0M2NL34</accession>
<feature type="domain" description="Uroporphyrinogen decarboxylase (URO-D)" evidence="1">
    <location>
        <begin position="90"/>
        <end position="286"/>
    </location>
</feature>
<dbReference type="STRING" id="270498.CHK_0838"/>
<dbReference type="SUPFAM" id="SSF51726">
    <property type="entry name" value="UROD/MetE-like"/>
    <property type="match status" value="1"/>
</dbReference>
<dbReference type="InterPro" id="IPR038071">
    <property type="entry name" value="UROD/MetE-like_sf"/>
</dbReference>
<dbReference type="Proteomes" id="UP000034076">
    <property type="component" value="Unassembled WGS sequence"/>
</dbReference>
<reference evidence="2 3" key="1">
    <citation type="submission" date="2015-04" db="EMBL/GenBank/DDBJ databases">
        <title>Draft genome sequence of bacteremic isolate Catabacter hongkongensis type strain HKU16T.</title>
        <authorList>
            <person name="Lau S.K."/>
            <person name="Teng J.L."/>
            <person name="Huang Y."/>
            <person name="Curreem S.O."/>
            <person name="Tsui S.K."/>
            <person name="Woo P.C."/>
        </authorList>
    </citation>
    <scope>NUCLEOTIDE SEQUENCE [LARGE SCALE GENOMIC DNA]</scope>
    <source>
        <strain evidence="2 3">HKU16</strain>
    </source>
</reference>
<name>A0A0M2NL34_9FIRM</name>
<evidence type="ECO:0000313" key="3">
    <source>
        <dbReference type="Proteomes" id="UP000034076"/>
    </source>
</evidence>
<dbReference type="PANTHER" id="PTHR47099">
    <property type="entry name" value="METHYLCOBAMIDE:COM METHYLTRANSFERASE MTBA"/>
    <property type="match status" value="1"/>
</dbReference>
<sequence length="316" mass="36999">MKRAIHFGTPDRIPVFLFSGNACDTDIVQVVLERWDAGESGRETEWGFLWQKSEQDTSSMGVPQEYLLKDWDNYENYVNNIAPDPYDKERFEAVRKIEKGDRYLMGSLYLSGFTVMSFLRRFELLMIDMYDMPERVEQLADIVFGFENEIIRQMPEYGFDGVSLFDDWGMQQSMMISPELWRKYFKKRYADQFALVHSLGMDVFFHTCGYVAPIIEDLIEAGVDILNLGQADINDMNMLKEKYNGRLCFCQPINYQTTGISGTKEEIYAEAREIKETFACKKGGLIAELFDYEEMGWQPENPRNTEYQIRAFEEIR</sequence>
<protein>
    <submittedName>
        <fullName evidence="2">Uroporphyrinogen-III decarboxylase</fullName>
    </submittedName>
</protein>
<comment type="caution">
    <text evidence="2">The sequence shown here is derived from an EMBL/GenBank/DDBJ whole genome shotgun (WGS) entry which is preliminary data.</text>
</comment>
<proteinExistence type="predicted"/>
<evidence type="ECO:0000259" key="1">
    <source>
        <dbReference type="Pfam" id="PF01208"/>
    </source>
</evidence>
<dbReference type="PANTHER" id="PTHR47099:SF1">
    <property type="entry name" value="METHYLCOBAMIDE:COM METHYLTRANSFERASE MTBA"/>
    <property type="match status" value="1"/>
</dbReference>
<dbReference type="AlphaFoldDB" id="A0A0M2NL34"/>
<keyword evidence="3" id="KW-1185">Reference proteome</keyword>
<dbReference type="InterPro" id="IPR000257">
    <property type="entry name" value="Uroporphyrinogen_deCOase"/>
</dbReference>
<dbReference type="InterPro" id="IPR052024">
    <property type="entry name" value="Methanogen_methyltrans"/>
</dbReference>
<dbReference type="GO" id="GO:0004853">
    <property type="term" value="F:uroporphyrinogen decarboxylase activity"/>
    <property type="evidence" value="ECO:0007669"/>
    <property type="project" value="InterPro"/>
</dbReference>
<dbReference type="Pfam" id="PF01208">
    <property type="entry name" value="URO-D"/>
    <property type="match status" value="1"/>
</dbReference>
<evidence type="ECO:0000313" key="2">
    <source>
        <dbReference type="EMBL" id="KKI51671.1"/>
    </source>
</evidence>
<dbReference type="GO" id="GO:0006779">
    <property type="term" value="P:porphyrin-containing compound biosynthetic process"/>
    <property type="evidence" value="ECO:0007669"/>
    <property type="project" value="InterPro"/>
</dbReference>
<gene>
    <name evidence="2" type="ORF">CHK_0838</name>
</gene>
<dbReference type="EMBL" id="LAYJ01000068">
    <property type="protein sequence ID" value="KKI51671.1"/>
    <property type="molecule type" value="Genomic_DNA"/>
</dbReference>